<comment type="caution">
    <text evidence="3">The sequence shown here is derived from an EMBL/GenBank/DDBJ whole genome shotgun (WGS) entry which is preliminary data.</text>
</comment>
<protein>
    <submittedName>
        <fullName evidence="3">Uncharacterized protein</fullName>
    </submittedName>
</protein>
<evidence type="ECO:0000256" key="1">
    <source>
        <dbReference type="SAM" id="Coils"/>
    </source>
</evidence>
<feature type="coiled-coil region" evidence="1">
    <location>
        <begin position="31"/>
        <end position="128"/>
    </location>
</feature>
<sequence>MDRRSFLLSGATVLGTTIAGCNSDGPSQNEYKTVQQRLSAAQSQLTEVENELSQAKGSLADARSELNASEDDLAAARQTITEYEEQVGDLESELTAVQSALNSKNQTIQDLESVLESRNQSVQNLEESLTTQKTTTEDQKKRLVIWFYGYGITLQNAAVSSYNNGYDNFVNEDYILAAESFATAFGQYDGSAVLFNNAYDRASEFGYTDILSYFSDAERAMDLMASANRQYEIAARLLAQGESADQYISDGDEYYNESQNYTVVRRSVIEDELGVSISTE</sequence>
<dbReference type="Gene3D" id="1.10.287.1490">
    <property type="match status" value="1"/>
</dbReference>
<dbReference type="PROSITE" id="PS51257">
    <property type="entry name" value="PROKAR_LIPOPROTEIN"/>
    <property type="match status" value="1"/>
</dbReference>
<dbReference type="Proteomes" id="UP001209746">
    <property type="component" value="Unassembled WGS sequence"/>
</dbReference>
<dbReference type="EMBL" id="JAOPKD010000003">
    <property type="protein sequence ID" value="MCU4726495.1"/>
    <property type="molecule type" value="Genomic_DNA"/>
</dbReference>
<dbReference type="Proteomes" id="UP001208186">
    <property type="component" value="Unassembled WGS sequence"/>
</dbReference>
<dbReference type="AlphaFoldDB" id="A0AAE3LEU0"/>
<evidence type="ECO:0000313" key="5">
    <source>
        <dbReference type="Proteomes" id="UP001209746"/>
    </source>
</evidence>
<organism evidence="3 5">
    <name type="scientific">Halapricum hydrolyticum</name>
    <dbReference type="NCBI Taxonomy" id="2979991"/>
    <lineage>
        <taxon>Archaea</taxon>
        <taxon>Methanobacteriati</taxon>
        <taxon>Methanobacteriota</taxon>
        <taxon>Stenosarchaea group</taxon>
        <taxon>Halobacteria</taxon>
        <taxon>Halobacteriales</taxon>
        <taxon>Haloarculaceae</taxon>
        <taxon>Halapricum</taxon>
    </lineage>
</organism>
<accession>A0AAE3LEU0</accession>
<keyword evidence="4" id="KW-1185">Reference proteome</keyword>
<dbReference type="EMBL" id="JAOPKC010000010">
    <property type="protein sequence ID" value="MCU4718392.1"/>
    <property type="molecule type" value="Genomic_DNA"/>
</dbReference>
<gene>
    <name evidence="3" type="ORF">OB914_05885</name>
    <name evidence="2" type="ORF">OB916_10005</name>
</gene>
<dbReference type="RefSeq" id="WP_315909146.1">
    <property type="nucleotide sequence ID" value="NZ_JAOPKC010000010.1"/>
</dbReference>
<reference evidence="3" key="1">
    <citation type="submission" date="2023-02" db="EMBL/GenBank/DDBJ databases">
        <title>Enrichment on poylsaccharides allowed isolation of novel metabolic and taxonomic groups of Haloarchaea.</title>
        <authorList>
            <person name="Sorokin D.Y."/>
            <person name="Elcheninov A.G."/>
            <person name="Khizhniak T.V."/>
            <person name="Kolganova T.V."/>
            <person name="Kublanov I.V."/>
        </authorList>
    </citation>
    <scope>NUCLEOTIDE SEQUENCE</scope>
    <source>
        <strain evidence="2 4">HArc-curdl5-1</strain>
        <strain evidence="3">HArc-curdl7</strain>
    </source>
</reference>
<evidence type="ECO:0000313" key="2">
    <source>
        <dbReference type="EMBL" id="MCU4718392.1"/>
    </source>
</evidence>
<name>A0AAE3LEU0_9EURY</name>
<evidence type="ECO:0000313" key="3">
    <source>
        <dbReference type="EMBL" id="MCU4726495.1"/>
    </source>
</evidence>
<evidence type="ECO:0000313" key="4">
    <source>
        <dbReference type="Proteomes" id="UP001208186"/>
    </source>
</evidence>
<proteinExistence type="predicted"/>
<dbReference type="SUPFAM" id="SSF57997">
    <property type="entry name" value="Tropomyosin"/>
    <property type="match status" value="1"/>
</dbReference>
<keyword evidence="1" id="KW-0175">Coiled coil</keyword>